<sequence>MRWPGRAGGGRRYSARVCVREGEGWSVREGVSRWRSLVTGASLPVAAAVVDQMQMQMRPLLFLALDGERGARLHKQQHGGLDAGPPSMFQVRFGQAASRTAPRMSALCLSRDVPSEWFEGCEWAMLVSRAVGADETAADGARGVFSESAGWPGMRLCCFFPSTQRVSHMKQANDAVGACQPALPMGDARQRPGRR</sequence>
<evidence type="ECO:0000313" key="2">
    <source>
        <dbReference type="Proteomes" id="UP000481861"/>
    </source>
</evidence>
<accession>A0A7C8MG06</accession>
<dbReference type="Proteomes" id="UP000481861">
    <property type="component" value="Unassembled WGS sequence"/>
</dbReference>
<proteinExistence type="predicted"/>
<comment type="caution">
    <text evidence="1">The sequence shown here is derived from an EMBL/GenBank/DDBJ whole genome shotgun (WGS) entry which is preliminary data.</text>
</comment>
<protein>
    <submittedName>
        <fullName evidence="1">Uncharacterized protein</fullName>
    </submittedName>
</protein>
<name>A0A7C8MG06_9PLEO</name>
<keyword evidence="2" id="KW-1185">Reference proteome</keyword>
<evidence type="ECO:0000313" key="1">
    <source>
        <dbReference type="EMBL" id="KAF2876001.1"/>
    </source>
</evidence>
<gene>
    <name evidence="1" type="ORF">BDV95DRAFT_288148</name>
</gene>
<reference evidence="1 2" key="1">
    <citation type="submission" date="2020-01" db="EMBL/GenBank/DDBJ databases">
        <authorList>
            <consortium name="DOE Joint Genome Institute"/>
            <person name="Haridas S."/>
            <person name="Albert R."/>
            <person name="Binder M."/>
            <person name="Bloem J."/>
            <person name="Labutti K."/>
            <person name="Salamov A."/>
            <person name="Andreopoulos B."/>
            <person name="Baker S.E."/>
            <person name="Barry K."/>
            <person name="Bills G."/>
            <person name="Bluhm B.H."/>
            <person name="Cannon C."/>
            <person name="Castanera R."/>
            <person name="Culley D.E."/>
            <person name="Daum C."/>
            <person name="Ezra D."/>
            <person name="Gonzalez J.B."/>
            <person name="Henrissat B."/>
            <person name="Kuo A."/>
            <person name="Liang C."/>
            <person name="Lipzen A."/>
            <person name="Lutzoni F."/>
            <person name="Magnuson J."/>
            <person name="Mondo S."/>
            <person name="Nolan M."/>
            <person name="Ohm R."/>
            <person name="Pangilinan J."/>
            <person name="Park H.-J.H."/>
            <person name="Ramirez L."/>
            <person name="Alfaro M."/>
            <person name="Sun H."/>
            <person name="Tritt A."/>
            <person name="Yoshinaga Y."/>
            <person name="Zwiers L.-H.L."/>
            <person name="Turgeon B.G."/>
            <person name="Goodwin S.B."/>
            <person name="Spatafora J.W."/>
            <person name="Crous P.W."/>
            <person name="Grigoriev I.V."/>
        </authorList>
    </citation>
    <scope>NUCLEOTIDE SEQUENCE [LARGE SCALE GENOMIC DNA]</scope>
    <source>
        <strain evidence="1 2">CBS 611.86</strain>
    </source>
</reference>
<dbReference type="AlphaFoldDB" id="A0A7C8MG06"/>
<dbReference type="EMBL" id="JAADJZ010000004">
    <property type="protein sequence ID" value="KAF2876001.1"/>
    <property type="molecule type" value="Genomic_DNA"/>
</dbReference>
<organism evidence="1 2">
    <name type="scientific">Massariosphaeria phaeospora</name>
    <dbReference type="NCBI Taxonomy" id="100035"/>
    <lineage>
        <taxon>Eukaryota</taxon>
        <taxon>Fungi</taxon>
        <taxon>Dikarya</taxon>
        <taxon>Ascomycota</taxon>
        <taxon>Pezizomycotina</taxon>
        <taxon>Dothideomycetes</taxon>
        <taxon>Pleosporomycetidae</taxon>
        <taxon>Pleosporales</taxon>
        <taxon>Pleosporales incertae sedis</taxon>
        <taxon>Massariosphaeria</taxon>
    </lineage>
</organism>